<evidence type="ECO:0000259" key="7">
    <source>
        <dbReference type="PROSITE" id="PS50039"/>
    </source>
</evidence>
<feature type="compositionally biased region" description="Polar residues" evidence="6">
    <location>
        <begin position="483"/>
        <end position="521"/>
    </location>
</feature>
<dbReference type="PRINTS" id="PR00053">
    <property type="entry name" value="FORKHEAD"/>
</dbReference>
<dbReference type="InterPro" id="IPR018122">
    <property type="entry name" value="TF_fork_head_CS_1"/>
</dbReference>
<dbReference type="InterPro" id="IPR001766">
    <property type="entry name" value="Fork_head_dom"/>
</dbReference>
<feature type="region of interest" description="Disordered" evidence="6">
    <location>
        <begin position="172"/>
        <end position="199"/>
    </location>
</feature>
<keyword evidence="1" id="KW-0805">Transcription regulation</keyword>
<comment type="subcellular location">
    <subcellularLocation>
        <location evidence="5">Nucleus</location>
    </subcellularLocation>
</comment>
<dbReference type="InterPro" id="IPR036390">
    <property type="entry name" value="WH_DNA-bd_sf"/>
</dbReference>
<keyword evidence="9" id="KW-1185">Reference proteome</keyword>
<dbReference type="InterPro" id="IPR036388">
    <property type="entry name" value="WH-like_DNA-bd_sf"/>
</dbReference>
<evidence type="ECO:0000313" key="8">
    <source>
        <dbReference type="EMBL" id="KAJ3226433.1"/>
    </source>
</evidence>
<dbReference type="GO" id="GO:0000981">
    <property type="term" value="F:DNA-binding transcription factor activity, RNA polymerase II-specific"/>
    <property type="evidence" value="ECO:0007669"/>
    <property type="project" value="TreeGrafter"/>
</dbReference>
<evidence type="ECO:0000256" key="1">
    <source>
        <dbReference type="ARBA" id="ARBA00023015"/>
    </source>
</evidence>
<dbReference type="SUPFAM" id="SSF46785">
    <property type="entry name" value="Winged helix' DNA-binding domain"/>
    <property type="match status" value="1"/>
</dbReference>
<evidence type="ECO:0000256" key="6">
    <source>
        <dbReference type="SAM" id="MobiDB-lite"/>
    </source>
</evidence>
<dbReference type="GO" id="GO:0000978">
    <property type="term" value="F:RNA polymerase II cis-regulatory region sequence-specific DNA binding"/>
    <property type="evidence" value="ECO:0007669"/>
    <property type="project" value="TreeGrafter"/>
</dbReference>
<comment type="caution">
    <text evidence="8">The sequence shown here is derived from an EMBL/GenBank/DDBJ whole genome shotgun (WGS) entry which is preliminary data.</text>
</comment>
<evidence type="ECO:0000256" key="3">
    <source>
        <dbReference type="ARBA" id="ARBA00023163"/>
    </source>
</evidence>
<evidence type="ECO:0000256" key="4">
    <source>
        <dbReference type="ARBA" id="ARBA00023242"/>
    </source>
</evidence>
<feature type="region of interest" description="Disordered" evidence="6">
    <location>
        <begin position="423"/>
        <end position="521"/>
    </location>
</feature>
<feature type="domain" description="Fork-head" evidence="7">
    <location>
        <begin position="203"/>
        <end position="295"/>
    </location>
</feature>
<feature type="DNA-binding region" description="Fork-head" evidence="5">
    <location>
        <begin position="203"/>
        <end position="295"/>
    </location>
</feature>
<keyword evidence="4 5" id="KW-0539">Nucleus</keyword>
<evidence type="ECO:0000256" key="2">
    <source>
        <dbReference type="ARBA" id="ARBA00023125"/>
    </source>
</evidence>
<feature type="compositionally biased region" description="Low complexity" evidence="6">
    <location>
        <begin position="471"/>
        <end position="482"/>
    </location>
</feature>
<dbReference type="PROSITE" id="PS50039">
    <property type="entry name" value="FORK_HEAD_3"/>
    <property type="match status" value="1"/>
</dbReference>
<proteinExistence type="predicted"/>
<dbReference type="FunFam" id="1.10.10.10:FF:000135">
    <property type="entry name" value="forkhead box protein G1"/>
    <property type="match status" value="1"/>
</dbReference>
<dbReference type="InterPro" id="IPR030456">
    <property type="entry name" value="TF_fork_head_CS_2"/>
</dbReference>
<organism evidence="8 9">
    <name type="scientific">Clydaea vesicula</name>
    <dbReference type="NCBI Taxonomy" id="447962"/>
    <lineage>
        <taxon>Eukaryota</taxon>
        <taxon>Fungi</taxon>
        <taxon>Fungi incertae sedis</taxon>
        <taxon>Chytridiomycota</taxon>
        <taxon>Chytridiomycota incertae sedis</taxon>
        <taxon>Chytridiomycetes</taxon>
        <taxon>Lobulomycetales</taxon>
        <taxon>Lobulomycetaceae</taxon>
        <taxon>Clydaea</taxon>
    </lineage>
</organism>
<gene>
    <name evidence="8" type="ORF">HK099_004886</name>
</gene>
<protein>
    <recommendedName>
        <fullName evidence="7">Fork-head domain-containing protein</fullName>
    </recommendedName>
</protein>
<accession>A0AAD5U6V2</accession>
<dbReference type="Gene3D" id="1.10.10.10">
    <property type="entry name" value="Winged helix-like DNA-binding domain superfamily/Winged helix DNA-binding domain"/>
    <property type="match status" value="1"/>
</dbReference>
<keyword evidence="2 5" id="KW-0238">DNA-binding</keyword>
<dbReference type="EMBL" id="JADGJW010000036">
    <property type="protein sequence ID" value="KAJ3226433.1"/>
    <property type="molecule type" value="Genomic_DNA"/>
</dbReference>
<dbReference type="PROSITE" id="PS00657">
    <property type="entry name" value="FORK_HEAD_1"/>
    <property type="match status" value="1"/>
</dbReference>
<dbReference type="Proteomes" id="UP001211065">
    <property type="component" value="Unassembled WGS sequence"/>
</dbReference>
<dbReference type="InterPro" id="IPR045912">
    <property type="entry name" value="FOXJ2/3-like"/>
</dbReference>
<reference evidence="8" key="1">
    <citation type="submission" date="2020-05" db="EMBL/GenBank/DDBJ databases">
        <title>Phylogenomic resolution of chytrid fungi.</title>
        <authorList>
            <person name="Stajich J.E."/>
            <person name="Amses K."/>
            <person name="Simmons R."/>
            <person name="Seto K."/>
            <person name="Myers J."/>
            <person name="Bonds A."/>
            <person name="Quandt C.A."/>
            <person name="Barry K."/>
            <person name="Liu P."/>
            <person name="Grigoriev I."/>
            <person name="Longcore J.E."/>
            <person name="James T.Y."/>
        </authorList>
    </citation>
    <scope>NUCLEOTIDE SEQUENCE</scope>
    <source>
        <strain evidence="8">JEL0476</strain>
    </source>
</reference>
<sequence length="663" mass="74237">MENNGLLDINKKISDATQQKVARRLSDSNSSYSNASSGELLTQRADIEKWLNKPINHQTDANVLTGLDMTSISRFNFSNSVISNSQNVMPSISHQQFRDYQKSISSGTILSDIEPTSLPSGVNSPAEISILEEREHIQSRSSSTADLFARKLYVTSRQNSSNSLTAQFSGIENTAMPSNGTPRNNSSLSLETDVKSEGIGSGKPPFSYAILISYAIQSSPTKQITLNEIYNWITENHPFYKTAGSGWKNSIRHNLSLNKAFIRVPRPVNEPGKGAYWTIDMNSVSEENSKEYRKTRNNRARSDPAPYRAEPIALRGRSDGPRSAPITSNLFYSIAPPATESSVPSIYHPYSCSESTFSVTGNQSNVDDSSVNNIGQVNFNGRRAYQPTTDQLQRNQQTDHFQQSYSSDQFQQRQVVVEHIHKHTNQEQYQKNSENSFPQQTLSNQYSQSNSVHFQQQQASAYPSQHTNAFQQQLKQFQPSQQSMEQFQGSADQFQNQIQPYSNLPQNQSYPNPSNFSGASLSQHFNNSALYGVSEHNKADGNLQNNSSQQNSNQVSNFSYNQFYSFSAAYDNQFTDSDFSNIRNSTSPKANPEYNRENTYAVFSSDMQKNVGDGNEIQMQSHIPRFTEFNNPNGEINITASEANGAEKRFSAGDNSVYQNFLV</sequence>
<evidence type="ECO:0000313" key="9">
    <source>
        <dbReference type="Proteomes" id="UP001211065"/>
    </source>
</evidence>
<feature type="compositionally biased region" description="Polar residues" evidence="6">
    <location>
        <begin position="172"/>
        <end position="190"/>
    </location>
</feature>
<dbReference type="PANTHER" id="PTHR46078:SF2">
    <property type="entry name" value="FORK-HEAD DOMAIN-CONTAINING PROTEIN"/>
    <property type="match status" value="1"/>
</dbReference>
<dbReference type="PANTHER" id="PTHR46078">
    <property type="entry name" value="FORKHEAD BOX PROTEIN J2 FAMILY MEMBER"/>
    <property type="match status" value="1"/>
</dbReference>
<dbReference type="CDD" id="cd20024">
    <property type="entry name" value="FH_FOXJ2-like"/>
    <property type="match status" value="1"/>
</dbReference>
<dbReference type="PROSITE" id="PS00658">
    <property type="entry name" value="FORK_HEAD_2"/>
    <property type="match status" value="1"/>
</dbReference>
<evidence type="ECO:0000256" key="5">
    <source>
        <dbReference type="PROSITE-ProRule" id="PRU00089"/>
    </source>
</evidence>
<name>A0AAD5U6V2_9FUNG</name>
<keyword evidence="3" id="KW-0804">Transcription</keyword>
<dbReference type="AlphaFoldDB" id="A0AAD5U6V2"/>
<dbReference type="GO" id="GO:0005634">
    <property type="term" value="C:nucleus"/>
    <property type="evidence" value="ECO:0007669"/>
    <property type="project" value="UniProtKB-SubCell"/>
</dbReference>
<feature type="compositionally biased region" description="Polar residues" evidence="6">
    <location>
        <begin position="426"/>
        <end position="470"/>
    </location>
</feature>
<dbReference type="Pfam" id="PF00250">
    <property type="entry name" value="Forkhead"/>
    <property type="match status" value="1"/>
</dbReference>
<dbReference type="SMART" id="SM00339">
    <property type="entry name" value="FH"/>
    <property type="match status" value="1"/>
</dbReference>